<evidence type="ECO:0000256" key="1">
    <source>
        <dbReference type="ARBA" id="ARBA00004496"/>
    </source>
</evidence>
<keyword evidence="7" id="KW-0133">Cell shape</keyword>
<dbReference type="PANTHER" id="PTHR23132">
    <property type="entry name" value="D-ALANINE--D-ALANINE LIGASE"/>
    <property type="match status" value="1"/>
</dbReference>
<evidence type="ECO:0000256" key="4">
    <source>
        <dbReference type="ARBA" id="ARBA00022598"/>
    </source>
</evidence>
<comment type="caution">
    <text evidence="11">The sequence shown here is derived from an EMBL/GenBank/DDBJ whole genome shotgun (WGS) entry which is preliminary data.</text>
</comment>
<proteinExistence type="inferred from homology"/>
<keyword evidence="3" id="KW-0963">Cytoplasm</keyword>
<gene>
    <name evidence="11" type="ORF">GCM10010430_74440</name>
</gene>
<dbReference type="Proteomes" id="UP001500305">
    <property type="component" value="Unassembled WGS sequence"/>
</dbReference>
<evidence type="ECO:0000313" key="12">
    <source>
        <dbReference type="Proteomes" id="UP001500305"/>
    </source>
</evidence>
<dbReference type="EMBL" id="BAAATR010000059">
    <property type="protein sequence ID" value="GAA2277682.1"/>
    <property type="molecule type" value="Genomic_DNA"/>
</dbReference>
<keyword evidence="12" id="KW-1185">Reference proteome</keyword>
<keyword evidence="4" id="KW-0436">Ligase</keyword>
<feature type="domain" description="ATP-grasp" evidence="10">
    <location>
        <begin position="77"/>
        <end position="154"/>
    </location>
</feature>
<dbReference type="InterPro" id="IPR011095">
    <property type="entry name" value="Dala_Dala_lig_C"/>
</dbReference>
<dbReference type="Gene3D" id="3.30.470.20">
    <property type="entry name" value="ATP-grasp fold, B domain"/>
    <property type="match status" value="1"/>
</dbReference>
<evidence type="ECO:0000259" key="10">
    <source>
        <dbReference type="PROSITE" id="PS50975"/>
    </source>
</evidence>
<dbReference type="PANTHER" id="PTHR23132:SF23">
    <property type="entry name" value="D-ALANINE--D-ALANINE LIGASE B"/>
    <property type="match status" value="1"/>
</dbReference>
<evidence type="ECO:0000256" key="7">
    <source>
        <dbReference type="ARBA" id="ARBA00022960"/>
    </source>
</evidence>
<organism evidence="11 12">
    <name type="scientific">Kitasatospora cystarginea</name>
    <dbReference type="NCBI Taxonomy" id="58350"/>
    <lineage>
        <taxon>Bacteria</taxon>
        <taxon>Bacillati</taxon>
        <taxon>Actinomycetota</taxon>
        <taxon>Actinomycetes</taxon>
        <taxon>Kitasatosporales</taxon>
        <taxon>Streptomycetaceae</taxon>
        <taxon>Kitasatospora</taxon>
    </lineage>
</organism>
<sequence>MRVFRDLNSLTTTLTHDTRGGEWFIEPFKEGTAVTCGVLEKDGALMTLPPLETVPTSADFYDYKAKRNPAGHRYRCPAQFPDAVLATISRAAVRAHQVLHCSGYSRSDFLVTPAGDVHWLEVNTLPGLSPHGNLATMAAAAGISYDALIQAMLATAHTDGYRP</sequence>
<evidence type="ECO:0000256" key="9">
    <source>
        <dbReference type="PROSITE-ProRule" id="PRU00409"/>
    </source>
</evidence>
<evidence type="ECO:0000256" key="8">
    <source>
        <dbReference type="ARBA" id="ARBA00022984"/>
    </source>
</evidence>
<evidence type="ECO:0000256" key="5">
    <source>
        <dbReference type="ARBA" id="ARBA00022741"/>
    </source>
</evidence>
<dbReference type="InterPro" id="IPR011761">
    <property type="entry name" value="ATP-grasp"/>
</dbReference>
<protein>
    <recommendedName>
        <fullName evidence="10">ATP-grasp domain-containing protein</fullName>
    </recommendedName>
</protein>
<accession>A0ABN3EYV0</accession>
<comment type="subcellular location">
    <subcellularLocation>
        <location evidence="1">Cytoplasm</location>
    </subcellularLocation>
</comment>
<keyword evidence="6 9" id="KW-0067">ATP-binding</keyword>
<dbReference type="SUPFAM" id="SSF56059">
    <property type="entry name" value="Glutathione synthetase ATP-binding domain-like"/>
    <property type="match status" value="1"/>
</dbReference>
<dbReference type="InterPro" id="IPR000291">
    <property type="entry name" value="D-Ala_lig_Van_CS"/>
</dbReference>
<keyword evidence="5 9" id="KW-0547">Nucleotide-binding</keyword>
<dbReference type="PROSITE" id="PS50975">
    <property type="entry name" value="ATP_GRASP"/>
    <property type="match status" value="1"/>
</dbReference>
<evidence type="ECO:0000313" key="11">
    <source>
        <dbReference type="EMBL" id="GAA2277682.1"/>
    </source>
</evidence>
<evidence type="ECO:0000256" key="2">
    <source>
        <dbReference type="ARBA" id="ARBA00010871"/>
    </source>
</evidence>
<comment type="similarity">
    <text evidence="2">Belongs to the D-alanine--D-alanine ligase family.</text>
</comment>
<evidence type="ECO:0000256" key="3">
    <source>
        <dbReference type="ARBA" id="ARBA00022490"/>
    </source>
</evidence>
<keyword evidence="8" id="KW-0573">Peptidoglycan synthesis</keyword>
<name>A0ABN3EYV0_9ACTN</name>
<dbReference type="Pfam" id="PF07478">
    <property type="entry name" value="Dala_Dala_lig_C"/>
    <property type="match status" value="1"/>
</dbReference>
<evidence type="ECO:0000256" key="6">
    <source>
        <dbReference type="ARBA" id="ARBA00022840"/>
    </source>
</evidence>
<reference evidence="11 12" key="1">
    <citation type="journal article" date="2019" name="Int. J. Syst. Evol. Microbiol.">
        <title>The Global Catalogue of Microorganisms (GCM) 10K type strain sequencing project: providing services to taxonomists for standard genome sequencing and annotation.</title>
        <authorList>
            <consortium name="The Broad Institute Genomics Platform"/>
            <consortium name="The Broad Institute Genome Sequencing Center for Infectious Disease"/>
            <person name="Wu L."/>
            <person name="Ma J."/>
        </authorList>
    </citation>
    <scope>NUCLEOTIDE SEQUENCE [LARGE SCALE GENOMIC DNA]</scope>
    <source>
        <strain evidence="11 12">JCM 7356</strain>
    </source>
</reference>
<dbReference type="PROSITE" id="PS00844">
    <property type="entry name" value="DALA_DALA_LIGASE_2"/>
    <property type="match status" value="1"/>
</dbReference>